<evidence type="ECO:0000256" key="5">
    <source>
        <dbReference type="SAM" id="Phobius"/>
    </source>
</evidence>
<proteinExistence type="predicted"/>
<evidence type="ECO:0000256" key="4">
    <source>
        <dbReference type="ARBA" id="ARBA00023136"/>
    </source>
</evidence>
<evidence type="ECO:0000313" key="6">
    <source>
        <dbReference type="EMBL" id="SNQ59208.1"/>
    </source>
</evidence>
<dbReference type="SUPFAM" id="SSF51306">
    <property type="entry name" value="LexA/Signal peptidase"/>
    <property type="match status" value="1"/>
</dbReference>
<dbReference type="InterPro" id="IPR036286">
    <property type="entry name" value="LexA/Signal_pep-like_sf"/>
</dbReference>
<accession>A0A284VIW8</accession>
<keyword evidence="3 5" id="KW-1133">Transmembrane helix</keyword>
<dbReference type="OrthoDB" id="4822at2157"/>
<dbReference type="Proteomes" id="UP000218615">
    <property type="component" value="Unassembled WGS sequence"/>
</dbReference>
<dbReference type="InterPro" id="IPR001733">
    <property type="entry name" value="Peptidase_S26B"/>
</dbReference>
<reference evidence="7" key="1">
    <citation type="submission" date="2017-06" db="EMBL/GenBank/DDBJ databases">
        <authorList>
            <person name="Cremers G."/>
        </authorList>
    </citation>
    <scope>NUCLEOTIDE SEQUENCE [LARGE SCALE GENOMIC DNA]</scope>
</reference>
<dbReference type="GO" id="GO:0016020">
    <property type="term" value="C:membrane"/>
    <property type="evidence" value="ECO:0007669"/>
    <property type="project" value="UniProtKB-SubCell"/>
</dbReference>
<keyword evidence="4 5" id="KW-0472">Membrane</keyword>
<dbReference type="NCBIfam" id="TIGR02228">
    <property type="entry name" value="sigpep_I_arch"/>
    <property type="match status" value="1"/>
</dbReference>
<protein>
    <submittedName>
        <fullName evidence="6">Peptidase S26B, signal peptidase</fullName>
    </submittedName>
</protein>
<dbReference type="RefSeq" id="WP_096203615.1">
    <property type="nucleotide sequence ID" value="NZ_FZMP01000013.1"/>
</dbReference>
<comment type="subcellular location">
    <subcellularLocation>
        <location evidence="1">Membrane</location>
    </subcellularLocation>
</comment>
<keyword evidence="7" id="KW-1185">Reference proteome</keyword>
<name>A0A284VIW8_9EURY</name>
<evidence type="ECO:0000313" key="7">
    <source>
        <dbReference type="Proteomes" id="UP000218615"/>
    </source>
</evidence>
<dbReference type="AlphaFoldDB" id="A0A284VIW8"/>
<organism evidence="6 7">
    <name type="scientific">Candidatus Methanoperedens nitratireducens</name>
    <dbReference type="NCBI Taxonomy" id="1392998"/>
    <lineage>
        <taxon>Archaea</taxon>
        <taxon>Methanobacteriati</taxon>
        <taxon>Methanobacteriota</taxon>
        <taxon>Stenosarchaea group</taxon>
        <taxon>Methanomicrobia</taxon>
        <taxon>Methanosarcinales</taxon>
        <taxon>ANME-2 cluster</taxon>
        <taxon>Candidatus Methanoperedentaceae</taxon>
        <taxon>Candidatus Methanoperedens</taxon>
    </lineage>
</organism>
<feature type="transmembrane region" description="Helical" evidence="5">
    <location>
        <begin position="20"/>
        <end position="45"/>
    </location>
</feature>
<dbReference type="PANTHER" id="PTHR10806:SF6">
    <property type="entry name" value="SIGNAL PEPTIDASE COMPLEX CATALYTIC SUBUNIT SEC11"/>
    <property type="match status" value="1"/>
</dbReference>
<dbReference type="GO" id="GO:0004252">
    <property type="term" value="F:serine-type endopeptidase activity"/>
    <property type="evidence" value="ECO:0007669"/>
    <property type="project" value="InterPro"/>
</dbReference>
<dbReference type="STRING" id="1392998.ANME2D_00980"/>
<dbReference type="EMBL" id="FZMP01000013">
    <property type="protein sequence ID" value="SNQ59208.1"/>
    <property type="molecule type" value="Genomic_DNA"/>
</dbReference>
<gene>
    <name evidence="6" type="ORF">MNV_110024</name>
</gene>
<dbReference type="InterPro" id="IPR019533">
    <property type="entry name" value="Peptidase_S26"/>
</dbReference>
<dbReference type="GO" id="GO:0006465">
    <property type="term" value="P:signal peptide processing"/>
    <property type="evidence" value="ECO:0007669"/>
    <property type="project" value="InterPro"/>
</dbReference>
<dbReference type="PANTHER" id="PTHR10806">
    <property type="entry name" value="SIGNAL PEPTIDASE COMPLEX CATALYTIC SUBUNIT SEC11"/>
    <property type="match status" value="1"/>
</dbReference>
<evidence type="ECO:0000256" key="3">
    <source>
        <dbReference type="ARBA" id="ARBA00022989"/>
    </source>
</evidence>
<dbReference type="CDD" id="cd06530">
    <property type="entry name" value="S26_SPase_I"/>
    <property type="match status" value="1"/>
</dbReference>
<evidence type="ECO:0000256" key="2">
    <source>
        <dbReference type="ARBA" id="ARBA00022692"/>
    </source>
</evidence>
<keyword evidence="2 5" id="KW-0812">Transmembrane</keyword>
<evidence type="ECO:0000256" key="1">
    <source>
        <dbReference type="ARBA" id="ARBA00004370"/>
    </source>
</evidence>
<sequence length="191" mass="21222">MPLMEKIKEFNKSDNPWVGLLRDIISVVSVVVIFASLSQIALGLWSPMVAVESGSMIPHIQIGDIIFVEGVDRTNITTYEVGKQNGYTSFGEPGDVILYRPYGKEGATPIIHRAMYYVEKGEPMWTDGPPAPHAGYITKGDNPKTNPLYDQQGSISAYQPVKKEWVIGVARFYRVPFVGYVSLLPRKMLGV</sequence>